<accession>A0ACC1HZM0</accession>
<feature type="non-terminal residue" evidence="1">
    <location>
        <position position="1"/>
    </location>
</feature>
<evidence type="ECO:0000313" key="2">
    <source>
        <dbReference type="Proteomes" id="UP001145114"/>
    </source>
</evidence>
<organism evidence="1 2">
    <name type="scientific">Spiromyces aspiralis</name>
    <dbReference type="NCBI Taxonomy" id="68401"/>
    <lineage>
        <taxon>Eukaryota</taxon>
        <taxon>Fungi</taxon>
        <taxon>Fungi incertae sedis</taxon>
        <taxon>Zoopagomycota</taxon>
        <taxon>Kickxellomycotina</taxon>
        <taxon>Kickxellomycetes</taxon>
        <taxon>Kickxellales</taxon>
        <taxon>Kickxellaceae</taxon>
        <taxon>Spiromyces</taxon>
    </lineage>
</organism>
<evidence type="ECO:0000313" key="1">
    <source>
        <dbReference type="EMBL" id="KAJ1679879.1"/>
    </source>
</evidence>
<protein>
    <submittedName>
        <fullName evidence="1">Uncharacterized protein</fullName>
    </submittedName>
</protein>
<dbReference type="EMBL" id="JAMZIH010000134">
    <property type="protein sequence ID" value="KAJ1679879.1"/>
    <property type="molecule type" value="Genomic_DNA"/>
</dbReference>
<name>A0ACC1HZM0_9FUNG</name>
<keyword evidence="2" id="KW-1185">Reference proteome</keyword>
<proteinExistence type="predicted"/>
<sequence length="312" mass="35266">RNGICQVQYTIQAHLDRPGSFFNSIISSNKEEILLTPIIFPTQPQAPFTHTDEKCTNKGECRVALEYEANKSQVCPGDIVRLSISARALTAGYKIRSTSLHLVEILERRACIKGIEHVAETPEFIDKWFLDPTKITTPPTDQKPRPERVTKVRANVLATFKSFIDIKIPWELNPCYSTSLSIWYELFVTVDVATTNGSLLANARHHTLQNWPRATFRVPLQVIHVNPENFTAATFANAYTDPQYNIESIRVPSALDSPLLPVIKLLGNGIPRFIAWDPSNPLWDEHMAKQNQPSTWSFLSRKSLSTEKVGTR</sequence>
<gene>
    <name evidence="1" type="ORF">EV182_001131</name>
</gene>
<reference evidence="1" key="1">
    <citation type="submission" date="2022-06" db="EMBL/GenBank/DDBJ databases">
        <title>Phylogenomic reconstructions and comparative analyses of Kickxellomycotina fungi.</title>
        <authorList>
            <person name="Reynolds N.K."/>
            <person name="Stajich J.E."/>
            <person name="Barry K."/>
            <person name="Grigoriev I.V."/>
            <person name="Crous P."/>
            <person name="Smith M.E."/>
        </authorList>
    </citation>
    <scope>NUCLEOTIDE SEQUENCE</scope>
    <source>
        <strain evidence="1">RSA 2271</strain>
    </source>
</reference>
<comment type="caution">
    <text evidence="1">The sequence shown here is derived from an EMBL/GenBank/DDBJ whole genome shotgun (WGS) entry which is preliminary data.</text>
</comment>
<dbReference type="Proteomes" id="UP001145114">
    <property type="component" value="Unassembled WGS sequence"/>
</dbReference>